<reference evidence="2" key="1">
    <citation type="submission" date="2022-11" db="UniProtKB">
        <authorList>
            <consortium name="WormBaseParasite"/>
        </authorList>
    </citation>
    <scope>IDENTIFICATION</scope>
</reference>
<dbReference type="Proteomes" id="UP000887579">
    <property type="component" value="Unplaced"/>
</dbReference>
<accession>A0AC34G049</accession>
<name>A0AC34G049_9BILA</name>
<proteinExistence type="predicted"/>
<dbReference type="WBParaSite" id="ES5_v2.g22891.t1">
    <property type="protein sequence ID" value="ES5_v2.g22891.t1"/>
    <property type="gene ID" value="ES5_v2.g22891"/>
</dbReference>
<protein>
    <submittedName>
        <fullName evidence="2">Integrase catalytic domain-containing protein</fullName>
    </submittedName>
</protein>
<sequence>MDEDGLIYMKSRIQHCGFEELANPLFLPDCPESKLLILQQHQQVMHGGPKTTLAKIRQKFWVPKGLQVVKKVLAKCRACVRYKARPYSLPMMPNLPSSRVNKCAPFEYCGIDAAGPWAVKGGDQKRWIVLITCFATRAVCLELLEDMSAKGCINAIIRFMGNFNTPKIFLSDHGSNFKAASTLLKAWKKVLHDPELVDFTANHQIEWQFITERSPWKGGLYERLIGIMKNCLKFAIGRRKIADDEFHTVVKQVQGIMNSRPIVDIDPEKDPLRPIDFLIPNAKLLVPETDEEEADKDPTYAPKPTTAEKLRENFNQVNSCLTRYWKKWMEEYLPQLRDTSALLHRQKGLDVRPQVNDVVLIEEEELVPRGTWRLGKIVEVKESSDGEIRQASVKVGNGKILNRSPSHLYPLEANLTPKLSSTRPSTINPIYFTVLLITLIPLISAYPNIDHAICTAERMMVNVTDVSKLVVRFPHRTKDFTLNSTYFNITLPPEIAIAGGPVNLIAYSPNGIFVQQQIMCDSHEDYCKMIGCHFCIQKMVNLQCLHWIFWIILTLIFIIIMLASLKFFKKSTRKSLLSAGAARLWNTVKRSKDKGKNVELELKAVSKLATESDQLMEVKPAPLRKMNERSAAERSIKHIRRTSHLAVSIGLILMIALPFTEACSSSVVIQASKESCIIDENGWTKCHFSQQSLITAHSETAVCLLFQSSTAPVATLTVETLVQAKCVKTNRHDTALGNIDVQSYKHCPGMGLCFDQMCAEISPDTMVEELDRANKQIGITSCAESCGSLTCSCLLPGTGCTFFRYFIEINEPDLTIFSCQEWKPEITVTVKISSSKESKNETFNLYEGESFKYENITFNLKRLTLPFLDTLRRDAFFIKNQTQLSWIDHEAKKESEIVQCFKNKTCHLKPDICRCLPADSTVKCMCGSKHELKKQWNQNILPSLIGQHMVLPDEKLNP</sequence>
<evidence type="ECO:0000313" key="2">
    <source>
        <dbReference type="WBParaSite" id="ES5_v2.g22891.t1"/>
    </source>
</evidence>
<organism evidence="1 2">
    <name type="scientific">Panagrolaimus sp. ES5</name>
    <dbReference type="NCBI Taxonomy" id="591445"/>
    <lineage>
        <taxon>Eukaryota</taxon>
        <taxon>Metazoa</taxon>
        <taxon>Ecdysozoa</taxon>
        <taxon>Nematoda</taxon>
        <taxon>Chromadorea</taxon>
        <taxon>Rhabditida</taxon>
        <taxon>Tylenchina</taxon>
        <taxon>Panagrolaimomorpha</taxon>
        <taxon>Panagrolaimoidea</taxon>
        <taxon>Panagrolaimidae</taxon>
        <taxon>Panagrolaimus</taxon>
    </lineage>
</organism>
<evidence type="ECO:0000313" key="1">
    <source>
        <dbReference type="Proteomes" id="UP000887579"/>
    </source>
</evidence>